<accession>A0A098YPR3</accession>
<dbReference type="InterPro" id="IPR008979">
    <property type="entry name" value="Galactose-bd-like_sf"/>
</dbReference>
<dbReference type="InterPro" id="IPR017853">
    <property type="entry name" value="GH"/>
</dbReference>
<evidence type="ECO:0000259" key="3">
    <source>
        <dbReference type="PROSITE" id="PS50853"/>
    </source>
</evidence>
<dbReference type="Pfam" id="PF00041">
    <property type="entry name" value="fn3"/>
    <property type="match status" value="1"/>
</dbReference>
<dbReference type="SUPFAM" id="SSF49265">
    <property type="entry name" value="Fibronectin type III"/>
    <property type="match status" value="1"/>
</dbReference>
<dbReference type="EMBL" id="JRPQ01000155">
    <property type="protein sequence ID" value="KGI21386.1"/>
    <property type="molecule type" value="Genomic_DNA"/>
</dbReference>
<proteinExistence type="inferred from homology"/>
<dbReference type="Pfam" id="PF00404">
    <property type="entry name" value="Dockerin_1"/>
    <property type="match status" value="1"/>
</dbReference>
<dbReference type="RefSeq" id="WP_036928639.1">
    <property type="nucleotide sequence ID" value="NZ_JRPQ01000155.1"/>
</dbReference>
<dbReference type="Pfam" id="PF21365">
    <property type="entry name" value="Glyco_hydro_31_3rd"/>
    <property type="match status" value="1"/>
</dbReference>
<dbReference type="SUPFAM" id="SSF51445">
    <property type="entry name" value="(Trans)glycosidases"/>
    <property type="match status" value="1"/>
</dbReference>
<dbReference type="InterPro" id="IPR036116">
    <property type="entry name" value="FN3_sf"/>
</dbReference>
<dbReference type="InterPro" id="IPR013780">
    <property type="entry name" value="Glyco_hydro_b"/>
</dbReference>
<dbReference type="CDD" id="cd14752">
    <property type="entry name" value="GH31_N"/>
    <property type="match status" value="1"/>
</dbReference>
<dbReference type="InterPro" id="IPR025887">
    <property type="entry name" value="Glyco_hydro_31_N_dom"/>
</dbReference>
<dbReference type="InterPro" id="IPR033403">
    <property type="entry name" value="DUF5110"/>
</dbReference>
<evidence type="ECO:0000259" key="2">
    <source>
        <dbReference type="PROSITE" id="PS50022"/>
    </source>
</evidence>
<dbReference type="InterPro" id="IPR018247">
    <property type="entry name" value="EF_Hand_1_Ca_BS"/>
</dbReference>
<dbReference type="Gene3D" id="2.60.40.1760">
    <property type="entry name" value="glycosyl hydrolase (family 31)"/>
    <property type="match status" value="1"/>
</dbReference>
<dbReference type="PROSITE" id="PS50022">
    <property type="entry name" value="FA58C_3"/>
    <property type="match status" value="1"/>
</dbReference>
<dbReference type="SUPFAM" id="SSF74650">
    <property type="entry name" value="Galactose mutarotase-like"/>
    <property type="match status" value="1"/>
</dbReference>
<dbReference type="PROSITE" id="PS50853">
    <property type="entry name" value="FN3"/>
    <property type="match status" value="1"/>
</dbReference>
<dbReference type="GO" id="GO:0004553">
    <property type="term" value="F:hydrolase activity, hydrolyzing O-glycosyl compounds"/>
    <property type="evidence" value="ECO:0007669"/>
    <property type="project" value="InterPro"/>
</dbReference>
<dbReference type="InterPro" id="IPR000421">
    <property type="entry name" value="FA58C"/>
</dbReference>
<sequence>MNILKNNKHLLGYSLAIALLITGSKNNPICAGNKPLTARQAQTNVSTNKNAVISRAVQINPTTVEVYDTNDKHITIDFYANNIFRLFRDDTNPVVRNPQATPPADILVNNPRLPLTDFTLKDKGNNIIISTRNVTLSIDKKDGRMNVTNNLNGKNALEDLMVADINAQGTTVTMKAHTDEYFFGGGVQNGRFSHKGRSIAIENTNNWVDGGVASPTPFYWSNKGYGVLWHTFKPGRYDFAAAQPQQVKLHHQEAYLDMFVMVDETPVALLNDFYQLTGHPVLMPKFGFYEGHLNAYNRDYWKEDPKGNILMPDGKTYKESQKDNGGIKESLNGEKGNYQFSARAAIDRYVKNDMPLGWFLPNDGYGAGYGQTNTLDGNIENLRKFGDYAKANGVQIGLWTQSDLHPKPGIEPLLQRDIVKEVRNAGVRVLKTDVAWVGNGYSFGLNGVADVAHIMPYYGNNARPFIISLDGWAGTQRYATIWSGDQTGGDWEYIRFHIPTFIGSGLSGQPNITSDLDGIFGGKNPIVNIREFQWKTFNPMGLNMDGWGSNPKYPDALGEPATSINRHYLKWKSQLMPYTYSIAHQAIDGKPMIRAMFLDDPNPYTLGTNTEYQFMYGPSLLVAPIYKDTQMDKEGNDIRNRIYLPEGKWVDYFTGHTYQGGCIINNFESPIWKLPVFVKANAIIPMTNANNNPTQIKNDLRIYEIYATPNNESHFEEYDDDGNTQAYKCGEYVTTDIHAETDGKQNLTITMEPTKGAFKGYEPNKQTLLRINVSQQPKKVTAKVNNRSIRLKWVNNLQELDASDNACLYLKEPNLNQFSTAGSQMQHVQMTKNPQLLVKIAKTNVSQNKMVVKVKGFDFNITLPALAQHTGSLKAPLPQIAQKSIGAFSLTPTWEKTANADYYEILFNGMTYSTIRQNQFTFNGLQPEQTYSFKIRAINKDNQSEWQDFIGKTKADPLQFAIKGIKAQATCANQPGQGTDKLFDFDEKTTWHSKWGKGEAIPADLIIDLKSVNTLDKLEYLPREDAGNGTLLQGTIAYATNRQSWSNPTAFEWKQDGECKTFTFKEKPQARYLKLQLTKAVGNFASGKEMYVFKVPGTESTLQGDINRDKFIDENDLTSYMNYTGLRKGDSDFDYIKIGDINGNGLIDAYDISCVATELDGGVRNSNDKVDGKLVLVPNKKRFQAGDIIEVKVVGKGLHYVNALSFALPYNTNEYEYVGTQLLNMKDMVNLTYDRLHTNGQKELTPTFVNRGNNFLLDEGDVELFIIKLKAKRAGTFNLKAIDGMLVDRNLGCVTF</sequence>
<dbReference type="Pfam" id="PF13802">
    <property type="entry name" value="Gal_mutarotas_2"/>
    <property type="match status" value="1"/>
</dbReference>
<evidence type="ECO:0000313" key="5">
    <source>
        <dbReference type="Proteomes" id="UP000029723"/>
    </source>
</evidence>
<dbReference type="InterPro" id="IPR013783">
    <property type="entry name" value="Ig-like_fold"/>
</dbReference>
<dbReference type="InterPro" id="IPR048395">
    <property type="entry name" value="Glyco_hydro_31_C"/>
</dbReference>
<comment type="similarity">
    <text evidence="1">Belongs to the glycosyl hydrolase 31 family.</text>
</comment>
<dbReference type="OrthoDB" id="176168at2"/>
<dbReference type="InterPro" id="IPR036439">
    <property type="entry name" value="Dockerin_dom_sf"/>
</dbReference>
<dbReference type="Pfam" id="PF00754">
    <property type="entry name" value="F5_F8_type_C"/>
    <property type="match status" value="1"/>
</dbReference>
<protein>
    <submittedName>
        <fullName evidence="4">Alpha-xylosidase</fullName>
    </submittedName>
</protein>
<dbReference type="InterPro" id="IPR000322">
    <property type="entry name" value="Glyco_hydro_31_TIM"/>
</dbReference>
<dbReference type="Pfam" id="PF01055">
    <property type="entry name" value="Glyco_hydro_31_2nd"/>
    <property type="match status" value="1"/>
</dbReference>
<dbReference type="Gene3D" id="1.10.1330.10">
    <property type="entry name" value="Dockerin domain"/>
    <property type="match status" value="1"/>
</dbReference>
<dbReference type="PANTHER" id="PTHR43863">
    <property type="entry name" value="HYDROLASE, PUTATIVE (AFU_ORTHOLOGUE AFUA_1G03140)-RELATED"/>
    <property type="match status" value="1"/>
</dbReference>
<dbReference type="Gene3D" id="3.20.20.80">
    <property type="entry name" value="Glycosidases"/>
    <property type="match status" value="1"/>
</dbReference>
<evidence type="ECO:0000313" key="4">
    <source>
        <dbReference type="EMBL" id="KGI21386.1"/>
    </source>
</evidence>
<feature type="domain" description="F5/8 type C" evidence="2">
    <location>
        <begin position="953"/>
        <end position="1095"/>
    </location>
</feature>
<dbReference type="InterPro" id="IPR002105">
    <property type="entry name" value="Dockerin_1_rpt"/>
</dbReference>
<gene>
    <name evidence="4" type="ORF">HMPREF9304_10595</name>
</gene>
<dbReference type="PANTHER" id="PTHR43863:SF2">
    <property type="entry name" value="MALTASE-GLUCOAMYLASE"/>
    <property type="match status" value="1"/>
</dbReference>
<dbReference type="SUPFAM" id="SSF49785">
    <property type="entry name" value="Galactose-binding domain-like"/>
    <property type="match status" value="1"/>
</dbReference>
<dbReference type="InterPro" id="IPR003961">
    <property type="entry name" value="FN3_dom"/>
</dbReference>
<feature type="domain" description="Fibronectin type-III" evidence="3">
    <location>
        <begin position="875"/>
        <end position="958"/>
    </location>
</feature>
<evidence type="ECO:0000256" key="1">
    <source>
        <dbReference type="ARBA" id="ARBA00007806"/>
    </source>
</evidence>
<dbReference type="Gene3D" id="2.60.40.1180">
    <property type="entry name" value="Golgi alpha-mannosidase II"/>
    <property type="match status" value="2"/>
</dbReference>
<dbReference type="CDD" id="cd06596">
    <property type="entry name" value="GH31_CPE1046"/>
    <property type="match status" value="1"/>
</dbReference>
<dbReference type="GO" id="GO:0000272">
    <property type="term" value="P:polysaccharide catabolic process"/>
    <property type="evidence" value="ECO:0007669"/>
    <property type="project" value="InterPro"/>
</dbReference>
<reference evidence="4 5" key="1">
    <citation type="submission" date="2014-07" db="EMBL/GenBank/DDBJ databases">
        <authorList>
            <person name="McCorrison J."/>
            <person name="Sanka R."/>
            <person name="Torralba M."/>
            <person name="Gillis M."/>
            <person name="Haft D.H."/>
            <person name="Methe B."/>
            <person name="Sutton G."/>
            <person name="Nelson K.E."/>
        </authorList>
    </citation>
    <scope>NUCLEOTIDE SEQUENCE [LARGE SCALE GENOMIC DNA]</scope>
    <source>
        <strain evidence="4 5">S9-PR14</strain>
    </source>
</reference>
<dbReference type="Proteomes" id="UP000029723">
    <property type="component" value="Unassembled WGS sequence"/>
</dbReference>
<dbReference type="Gene3D" id="2.60.40.10">
    <property type="entry name" value="Immunoglobulins"/>
    <property type="match status" value="1"/>
</dbReference>
<dbReference type="Pfam" id="PF17137">
    <property type="entry name" value="DUF5110"/>
    <property type="match status" value="1"/>
</dbReference>
<comment type="caution">
    <text evidence="4">The sequence shown here is derived from an EMBL/GenBank/DDBJ whole genome shotgun (WGS) entry which is preliminary data.</text>
</comment>
<dbReference type="GO" id="GO:0030246">
    <property type="term" value="F:carbohydrate binding"/>
    <property type="evidence" value="ECO:0007669"/>
    <property type="project" value="InterPro"/>
</dbReference>
<organism evidence="4 5">
    <name type="scientific">Hoylesella timonensis S9-PR14</name>
    <dbReference type="NCBI Taxonomy" id="1401062"/>
    <lineage>
        <taxon>Bacteria</taxon>
        <taxon>Pseudomonadati</taxon>
        <taxon>Bacteroidota</taxon>
        <taxon>Bacteroidia</taxon>
        <taxon>Bacteroidales</taxon>
        <taxon>Prevotellaceae</taxon>
        <taxon>Hoylesella</taxon>
    </lineage>
</organism>
<dbReference type="Gene3D" id="2.60.120.260">
    <property type="entry name" value="Galactose-binding domain-like"/>
    <property type="match status" value="1"/>
</dbReference>
<dbReference type="InterPro" id="IPR011013">
    <property type="entry name" value="Gal_mutarotase_sf_dom"/>
</dbReference>
<name>A0A098YPR3_9BACT</name>
<dbReference type="SUPFAM" id="SSF63446">
    <property type="entry name" value="Type I dockerin domain"/>
    <property type="match status" value="1"/>
</dbReference>
<dbReference type="SUPFAM" id="SSF49384">
    <property type="entry name" value="Carbohydrate-binding domain"/>
    <property type="match status" value="1"/>
</dbReference>
<dbReference type="CDD" id="cd00063">
    <property type="entry name" value="FN3"/>
    <property type="match status" value="1"/>
</dbReference>
<dbReference type="InterPro" id="IPR051816">
    <property type="entry name" value="Glycosyl_Hydrolase_31"/>
</dbReference>
<dbReference type="PROSITE" id="PS00018">
    <property type="entry name" value="EF_HAND_1"/>
    <property type="match status" value="2"/>
</dbReference>
<dbReference type="InterPro" id="IPR008965">
    <property type="entry name" value="CBM2/CBM3_carb-bd_dom_sf"/>
</dbReference>
<dbReference type="SUPFAM" id="SSF51011">
    <property type="entry name" value="Glycosyl hydrolase domain"/>
    <property type="match status" value="1"/>
</dbReference>